<gene>
    <name evidence="2" type="ORF">B7R22_16705</name>
</gene>
<organism evidence="2 3">
    <name type="scientific">Subtercola boreus</name>
    <dbReference type="NCBI Taxonomy" id="120213"/>
    <lineage>
        <taxon>Bacteria</taxon>
        <taxon>Bacillati</taxon>
        <taxon>Actinomycetota</taxon>
        <taxon>Actinomycetes</taxon>
        <taxon>Micrococcales</taxon>
        <taxon>Microbacteriaceae</taxon>
        <taxon>Subtercola</taxon>
    </lineage>
</organism>
<dbReference type="Proteomes" id="UP000256541">
    <property type="component" value="Unassembled WGS sequence"/>
</dbReference>
<reference evidence="2 3" key="1">
    <citation type="submission" date="2017-04" db="EMBL/GenBank/DDBJ databases">
        <title>Comparative genome analysis of Subtercola boreus.</title>
        <authorList>
            <person name="Cho Y.-J."/>
            <person name="Cho A."/>
            <person name="Kim O.-S."/>
            <person name="Lee J.-I."/>
        </authorList>
    </citation>
    <scope>NUCLEOTIDE SEQUENCE [LARGE SCALE GENOMIC DNA]</scope>
    <source>
        <strain evidence="2 3">P27479</strain>
    </source>
</reference>
<proteinExistence type="predicted"/>
<accession>A0A3E0VQB9</accession>
<name>A0A3E0VQB9_9MICO</name>
<keyword evidence="1" id="KW-0812">Transmembrane</keyword>
<keyword evidence="1" id="KW-0472">Membrane</keyword>
<feature type="transmembrane region" description="Helical" evidence="1">
    <location>
        <begin position="20"/>
        <end position="44"/>
    </location>
</feature>
<dbReference type="SUPFAM" id="SSF81321">
    <property type="entry name" value="Family A G protein-coupled receptor-like"/>
    <property type="match status" value="1"/>
</dbReference>
<dbReference type="EMBL" id="NBXB01000045">
    <property type="protein sequence ID" value="RFA12076.1"/>
    <property type="molecule type" value="Genomic_DNA"/>
</dbReference>
<keyword evidence="1" id="KW-1133">Transmembrane helix</keyword>
<dbReference type="AlphaFoldDB" id="A0A3E0VQB9"/>
<comment type="caution">
    <text evidence="2">The sequence shown here is derived from an EMBL/GenBank/DDBJ whole genome shotgun (WGS) entry which is preliminary data.</text>
</comment>
<dbReference type="Gene3D" id="1.20.1070.10">
    <property type="entry name" value="Rhodopsin 7-helix transmembrane proteins"/>
    <property type="match status" value="1"/>
</dbReference>
<evidence type="ECO:0000256" key="1">
    <source>
        <dbReference type="SAM" id="Phobius"/>
    </source>
</evidence>
<feature type="transmembrane region" description="Helical" evidence="1">
    <location>
        <begin position="50"/>
        <end position="71"/>
    </location>
</feature>
<evidence type="ECO:0000313" key="2">
    <source>
        <dbReference type="EMBL" id="RFA12076.1"/>
    </source>
</evidence>
<evidence type="ECO:0000313" key="3">
    <source>
        <dbReference type="Proteomes" id="UP000256541"/>
    </source>
</evidence>
<protein>
    <submittedName>
        <fullName evidence="2">Uncharacterized protein</fullName>
    </submittedName>
</protein>
<sequence length="110" mass="12068">MLVRAVRLSLSTLTPESHALLKRAAITLLGGWFIYPVAYFIPLIGASGTITAMILITFTFTVADVVVKLGFSTQIHRVAKPWTAEDVRAGYNDHPESIWISSAGSQLRPR</sequence>